<evidence type="ECO:0000313" key="4">
    <source>
        <dbReference type="Proteomes" id="UP001168537"/>
    </source>
</evidence>
<dbReference type="EMBL" id="JAUHJR010000001">
    <property type="protein sequence ID" value="MDN4160029.1"/>
    <property type="molecule type" value="Genomic_DNA"/>
</dbReference>
<feature type="signal peptide" evidence="2">
    <location>
        <begin position="1"/>
        <end position="22"/>
    </location>
</feature>
<evidence type="ECO:0000256" key="1">
    <source>
        <dbReference type="SAM" id="MobiDB-lite"/>
    </source>
</evidence>
<evidence type="ECO:0000256" key="2">
    <source>
        <dbReference type="SAM" id="SignalP"/>
    </source>
</evidence>
<gene>
    <name evidence="3" type="ORF">QWY29_01580</name>
</gene>
<proteinExistence type="predicted"/>
<sequence length="153" mass="15121">MRRHLGALALASALLAPGGLLAACGESDDAPAEAPATSDTGTGGTDGTAGSPEVELLRASDAGGAVTEEAVEVGDEAALAGFLEPLDPAFGAEVRARVETLAEQDGRVLASVVAVGCASPTSARLSGDDIEVDLPKSDEQCRVPVTTVALAVP</sequence>
<protein>
    <recommendedName>
        <fullName evidence="5">Lipoprotein</fullName>
    </recommendedName>
</protein>
<dbReference type="RefSeq" id="WP_300958900.1">
    <property type="nucleotide sequence ID" value="NZ_JAUHJR010000001.1"/>
</dbReference>
<keyword evidence="4" id="KW-1185">Reference proteome</keyword>
<name>A0ABT8EPH5_9ACTN</name>
<evidence type="ECO:0008006" key="5">
    <source>
        <dbReference type="Google" id="ProtNLM"/>
    </source>
</evidence>
<evidence type="ECO:0000313" key="3">
    <source>
        <dbReference type="EMBL" id="MDN4160029.1"/>
    </source>
</evidence>
<accession>A0ABT8EPH5</accession>
<reference evidence="3" key="1">
    <citation type="submission" date="2023-06" db="EMBL/GenBank/DDBJ databases">
        <title>Draft genome sequence of Nocardioides sp. SOB72.</title>
        <authorList>
            <person name="Zhang G."/>
        </authorList>
    </citation>
    <scope>NUCLEOTIDE SEQUENCE</scope>
    <source>
        <strain evidence="3">SOB72</strain>
    </source>
</reference>
<organism evidence="3 4">
    <name type="scientific">Nocardioides abyssi</name>
    <dbReference type="NCBI Taxonomy" id="3058370"/>
    <lineage>
        <taxon>Bacteria</taxon>
        <taxon>Bacillati</taxon>
        <taxon>Actinomycetota</taxon>
        <taxon>Actinomycetes</taxon>
        <taxon>Propionibacteriales</taxon>
        <taxon>Nocardioidaceae</taxon>
        <taxon>Nocardioides</taxon>
    </lineage>
</organism>
<comment type="caution">
    <text evidence="3">The sequence shown here is derived from an EMBL/GenBank/DDBJ whole genome shotgun (WGS) entry which is preliminary data.</text>
</comment>
<keyword evidence="2" id="KW-0732">Signal</keyword>
<feature type="region of interest" description="Disordered" evidence="1">
    <location>
        <begin position="25"/>
        <end position="52"/>
    </location>
</feature>
<feature type="chain" id="PRO_5046942152" description="Lipoprotein" evidence="2">
    <location>
        <begin position="23"/>
        <end position="153"/>
    </location>
</feature>
<dbReference type="Proteomes" id="UP001168537">
    <property type="component" value="Unassembled WGS sequence"/>
</dbReference>
<dbReference type="PROSITE" id="PS51257">
    <property type="entry name" value="PROKAR_LIPOPROTEIN"/>
    <property type="match status" value="1"/>
</dbReference>